<protein>
    <submittedName>
        <fullName evidence="1">Uncharacterized protein</fullName>
    </submittedName>
</protein>
<accession>A0A0N9IDF4</accession>
<dbReference type="PANTHER" id="PTHR31263">
    <property type="entry name" value="CELLULASE FAMILY PROTEIN (AFU_ORTHOLOGUE AFUA_5G14560)"/>
    <property type="match status" value="1"/>
</dbReference>
<keyword evidence="2" id="KW-1185">Reference proteome</keyword>
<dbReference type="SUPFAM" id="SSF51445">
    <property type="entry name" value="(Trans)glycosidases"/>
    <property type="match status" value="1"/>
</dbReference>
<dbReference type="OrthoDB" id="4902692at2"/>
<dbReference type="AlphaFoldDB" id="A0A0N9IDF4"/>
<dbReference type="RefSeq" id="WP_054294614.1">
    <property type="nucleotide sequence ID" value="NZ_CP012752.1"/>
</dbReference>
<name>A0A0N9IDF4_9PSEU</name>
<dbReference type="PANTHER" id="PTHR31263:SF0">
    <property type="entry name" value="CELLULASE FAMILY PROTEIN (AFU_ORTHOLOGUE AFUA_5G14560)"/>
    <property type="match status" value="1"/>
</dbReference>
<proteinExistence type="predicted"/>
<dbReference type="Gene3D" id="3.20.20.80">
    <property type="entry name" value="Glycosidases"/>
    <property type="match status" value="1"/>
</dbReference>
<gene>
    <name evidence="1" type="ORF">AOZ06_42955</name>
</gene>
<sequence length="259" mass="28938">MLAGTVVVPQRPAQADWAGPLSTSGRHIVDARGKRFMLKSGNWHGASGTWTGSGDVGDPATADHRRMRQLDRHLKEVLYRQAFYVADEADKHFTAPVWSSEFGVGGRDNNDPKSRAWFERFVDYLVETDADFAYWPLVGFHTNRGGNGWGLLHWDASGGRMGLYDGDDWRAGAWKRLVDAPAKPARAVQRWSMLSLGHADFQQSRAVRGLPDWDSGARRGVCPDGQRLIAQAHRQPRSLRRAGHCHGLPNCPRRVLRGH</sequence>
<dbReference type="KEGG" id="kphy:AOZ06_42955"/>
<organism evidence="1 2">
    <name type="scientific">Kibdelosporangium phytohabitans</name>
    <dbReference type="NCBI Taxonomy" id="860235"/>
    <lineage>
        <taxon>Bacteria</taxon>
        <taxon>Bacillati</taxon>
        <taxon>Actinomycetota</taxon>
        <taxon>Actinomycetes</taxon>
        <taxon>Pseudonocardiales</taxon>
        <taxon>Pseudonocardiaceae</taxon>
        <taxon>Kibdelosporangium</taxon>
    </lineage>
</organism>
<evidence type="ECO:0000313" key="1">
    <source>
        <dbReference type="EMBL" id="ALG12722.1"/>
    </source>
</evidence>
<dbReference type="EMBL" id="CP012752">
    <property type="protein sequence ID" value="ALG12722.1"/>
    <property type="molecule type" value="Genomic_DNA"/>
</dbReference>
<dbReference type="Proteomes" id="UP000063699">
    <property type="component" value="Chromosome"/>
</dbReference>
<evidence type="ECO:0000313" key="2">
    <source>
        <dbReference type="Proteomes" id="UP000063699"/>
    </source>
</evidence>
<reference evidence="1 2" key="1">
    <citation type="submission" date="2015-07" db="EMBL/GenBank/DDBJ databases">
        <title>Genome sequencing of Kibdelosporangium phytohabitans.</title>
        <authorList>
            <person name="Qin S."/>
            <person name="Xing K."/>
        </authorList>
    </citation>
    <scope>NUCLEOTIDE SEQUENCE [LARGE SCALE GENOMIC DNA]</scope>
    <source>
        <strain evidence="1 2">KLBMP1111</strain>
    </source>
</reference>
<dbReference type="STRING" id="860235.AOZ06_42955"/>
<dbReference type="InterPro" id="IPR017853">
    <property type="entry name" value="GH"/>
</dbReference>